<comment type="similarity">
    <text evidence="1">Belongs to the avfA family.</text>
</comment>
<feature type="region of interest" description="Disordered" evidence="2">
    <location>
        <begin position="213"/>
        <end position="251"/>
    </location>
</feature>
<sequence>MQVLLLGGHGKVALHLTPLLLKRAWNVTSVVRNPDHEKEILELGKGLKGKINVLISSLDDIKSANDAQKVLDATTPDYVVWAAGTLLPPSLPAISPPLPPLDPKPSLPSPVTNTYETIAHPHTNNVGAGGKGGAARTVAIDQEAAKHFITASFATPSVSKFLLISWLGSRRVQPSWIDDEGWKKILATKNEILPAYAAAKLVADEYQTALAAKRKRDPATADKPFQSISLRPGTLTDEPATRKVGLGKQGPGKVTREDVAIVADQLLARADTEGWYDLINGDLEVEKAVEKAATEKLDAVEFEDVDAMIKEFFP</sequence>
<dbReference type="RefSeq" id="XP_058330550.1">
    <property type="nucleotide sequence ID" value="XM_058474810.1"/>
</dbReference>
<reference evidence="3" key="1">
    <citation type="submission" date="2022-11" db="EMBL/GenBank/DDBJ databases">
        <authorList>
            <person name="Petersen C."/>
        </authorList>
    </citation>
    <scope>NUCLEOTIDE SEQUENCE</scope>
    <source>
        <strain evidence="3">IBT 19713</strain>
    </source>
</reference>
<dbReference type="SUPFAM" id="SSF51735">
    <property type="entry name" value="NAD(P)-binding Rossmann-fold domains"/>
    <property type="match status" value="1"/>
</dbReference>
<gene>
    <name evidence="3" type="ORF">N7468_005513</name>
</gene>
<name>A0A9W9P1S4_9EURO</name>
<organism evidence="3 4">
    <name type="scientific">Penicillium chermesinum</name>
    <dbReference type="NCBI Taxonomy" id="63820"/>
    <lineage>
        <taxon>Eukaryota</taxon>
        <taxon>Fungi</taxon>
        <taxon>Dikarya</taxon>
        <taxon>Ascomycota</taxon>
        <taxon>Pezizomycotina</taxon>
        <taxon>Eurotiomycetes</taxon>
        <taxon>Eurotiomycetidae</taxon>
        <taxon>Eurotiales</taxon>
        <taxon>Aspergillaceae</taxon>
        <taxon>Penicillium</taxon>
    </lineage>
</organism>
<dbReference type="InterPro" id="IPR036291">
    <property type="entry name" value="NAD(P)-bd_dom_sf"/>
</dbReference>
<comment type="caution">
    <text evidence="3">The sequence shown here is derived from an EMBL/GenBank/DDBJ whole genome shotgun (WGS) entry which is preliminary data.</text>
</comment>
<keyword evidence="4" id="KW-1185">Reference proteome</keyword>
<protein>
    <recommendedName>
        <fullName evidence="5">NAD(P)-binding domain-containing protein</fullName>
    </recommendedName>
</protein>
<evidence type="ECO:0008006" key="5">
    <source>
        <dbReference type="Google" id="ProtNLM"/>
    </source>
</evidence>
<evidence type="ECO:0000256" key="2">
    <source>
        <dbReference type="SAM" id="MobiDB-lite"/>
    </source>
</evidence>
<reference evidence="3" key="2">
    <citation type="journal article" date="2023" name="IMA Fungus">
        <title>Comparative genomic study of the Penicillium genus elucidates a diverse pangenome and 15 lateral gene transfer events.</title>
        <authorList>
            <person name="Petersen C."/>
            <person name="Sorensen T."/>
            <person name="Nielsen M.R."/>
            <person name="Sondergaard T.E."/>
            <person name="Sorensen J.L."/>
            <person name="Fitzpatrick D.A."/>
            <person name="Frisvad J.C."/>
            <person name="Nielsen K.L."/>
        </authorList>
    </citation>
    <scope>NUCLEOTIDE SEQUENCE</scope>
    <source>
        <strain evidence="3">IBT 19713</strain>
    </source>
</reference>
<evidence type="ECO:0000256" key="1">
    <source>
        <dbReference type="ARBA" id="ARBA00038376"/>
    </source>
</evidence>
<dbReference type="EMBL" id="JAPQKS010000004">
    <property type="protein sequence ID" value="KAJ5232557.1"/>
    <property type="molecule type" value="Genomic_DNA"/>
</dbReference>
<proteinExistence type="inferred from homology"/>
<dbReference type="AlphaFoldDB" id="A0A9W9P1S4"/>
<accession>A0A9W9P1S4</accession>
<dbReference type="PANTHER" id="PTHR15020:SF50">
    <property type="entry name" value="UPF0659 PROTEIN YMR090W"/>
    <property type="match status" value="1"/>
</dbReference>
<dbReference type="GeneID" id="83202113"/>
<dbReference type="Gene3D" id="3.40.50.720">
    <property type="entry name" value="NAD(P)-binding Rossmann-like Domain"/>
    <property type="match status" value="1"/>
</dbReference>
<dbReference type="PANTHER" id="PTHR15020">
    <property type="entry name" value="FLAVIN REDUCTASE-RELATED"/>
    <property type="match status" value="1"/>
</dbReference>
<evidence type="ECO:0000313" key="4">
    <source>
        <dbReference type="Proteomes" id="UP001150941"/>
    </source>
</evidence>
<dbReference type="OrthoDB" id="10254604at2759"/>
<evidence type="ECO:0000313" key="3">
    <source>
        <dbReference type="EMBL" id="KAJ5232557.1"/>
    </source>
</evidence>
<dbReference type="Proteomes" id="UP001150941">
    <property type="component" value="Unassembled WGS sequence"/>
</dbReference>